<accession>A0A3F3PN31</accession>
<proteinExistence type="predicted"/>
<keyword evidence="2" id="KW-1185">Reference proteome</keyword>
<dbReference type="Proteomes" id="UP000253729">
    <property type="component" value="Unassembled WGS sequence"/>
</dbReference>
<name>A0A3F3PN31_9EURO</name>
<evidence type="ECO:0000313" key="1">
    <source>
        <dbReference type="EMBL" id="RDH28324.1"/>
    </source>
</evidence>
<evidence type="ECO:0000313" key="2">
    <source>
        <dbReference type="Proteomes" id="UP000253729"/>
    </source>
</evidence>
<dbReference type="AlphaFoldDB" id="A0A3F3PN31"/>
<gene>
    <name evidence="1" type="ORF">BDQ94DRAFT_152142</name>
</gene>
<dbReference type="GeneID" id="38136260"/>
<protein>
    <submittedName>
        <fullName evidence="1">Uncharacterized protein</fullName>
    </submittedName>
</protein>
<dbReference type="RefSeq" id="XP_026621346.1">
    <property type="nucleotide sequence ID" value="XM_026767904.1"/>
</dbReference>
<organism evidence="1 2">
    <name type="scientific">Aspergillus welwitschiae</name>
    <dbReference type="NCBI Taxonomy" id="1341132"/>
    <lineage>
        <taxon>Eukaryota</taxon>
        <taxon>Fungi</taxon>
        <taxon>Dikarya</taxon>
        <taxon>Ascomycota</taxon>
        <taxon>Pezizomycotina</taxon>
        <taxon>Eurotiomycetes</taxon>
        <taxon>Eurotiomycetidae</taxon>
        <taxon>Eurotiales</taxon>
        <taxon>Aspergillaceae</taxon>
        <taxon>Aspergillus</taxon>
        <taxon>Aspergillus subgen. Circumdati</taxon>
    </lineage>
</organism>
<sequence length="77" mass="8657">MSTHEAQPHGHTLPLSITRGAVIQLVGGGTIHRTQKKRACWSQELDGIRLLIPQYVAMERQLKNKTNRITEDSAVRI</sequence>
<reference evidence="1 2" key="1">
    <citation type="submission" date="2018-07" db="EMBL/GenBank/DDBJ databases">
        <title>The genomes of Aspergillus section Nigri reveals drivers in fungal speciation.</title>
        <authorList>
            <consortium name="DOE Joint Genome Institute"/>
            <person name="Vesth T.C."/>
            <person name="Nybo J."/>
            <person name="Theobald S."/>
            <person name="Brandl J."/>
            <person name="Frisvad J.C."/>
            <person name="Nielsen K.F."/>
            <person name="Lyhne E.K."/>
            <person name="Kogle M.E."/>
            <person name="Kuo A."/>
            <person name="Riley R."/>
            <person name="Clum A."/>
            <person name="Nolan M."/>
            <person name="Lipzen A."/>
            <person name="Salamov A."/>
            <person name="Henrissat B."/>
            <person name="Wiebenga A."/>
            <person name="De vries R.P."/>
            <person name="Grigoriev I.V."/>
            <person name="Mortensen U.H."/>
            <person name="Andersen M.R."/>
            <person name="Baker S.E."/>
        </authorList>
    </citation>
    <scope>NUCLEOTIDE SEQUENCE [LARGE SCALE GENOMIC DNA]</scope>
    <source>
        <strain evidence="1 2">CBS 139.54b</strain>
    </source>
</reference>
<dbReference type="EMBL" id="KZ852077">
    <property type="protein sequence ID" value="RDH28324.1"/>
    <property type="molecule type" value="Genomic_DNA"/>
</dbReference>